<reference evidence="1" key="1">
    <citation type="journal article" date="2014" name="Front. Microbiol.">
        <title>High frequency of phylogenetically diverse reductive dehalogenase-homologous genes in deep subseafloor sedimentary metagenomes.</title>
        <authorList>
            <person name="Kawai M."/>
            <person name="Futagami T."/>
            <person name="Toyoda A."/>
            <person name="Takaki Y."/>
            <person name="Nishi S."/>
            <person name="Hori S."/>
            <person name="Arai W."/>
            <person name="Tsubouchi T."/>
            <person name="Morono Y."/>
            <person name="Uchiyama I."/>
            <person name="Ito T."/>
            <person name="Fujiyama A."/>
            <person name="Inagaki F."/>
            <person name="Takami H."/>
        </authorList>
    </citation>
    <scope>NUCLEOTIDE SEQUENCE</scope>
    <source>
        <strain evidence="1">Expedition CK06-06</strain>
    </source>
</reference>
<name>X1UZ88_9ZZZZ</name>
<dbReference type="AlphaFoldDB" id="X1UZ88"/>
<accession>X1UZ88</accession>
<proteinExistence type="predicted"/>
<sequence>DKKLIEQNEERRRLINKYFVALNQAKTGMENIRDTYTYKNTKNKFKLSIQKTDDILDKLQKFKN</sequence>
<protein>
    <submittedName>
        <fullName evidence="1">Uncharacterized protein</fullName>
    </submittedName>
</protein>
<evidence type="ECO:0000313" key="1">
    <source>
        <dbReference type="EMBL" id="GAJ22769.1"/>
    </source>
</evidence>
<comment type="caution">
    <text evidence="1">The sequence shown here is derived from an EMBL/GenBank/DDBJ whole genome shotgun (WGS) entry which is preliminary data.</text>
</comment>
<feature type="non-terminal residue" evidence="1">
    <location>
        <position position="1"/>
    </location>
</feature>
<organism evidence="1">
    <name type="scientific">marine sediment metagenome</name>
    <dbReference type="NCBI Taxonomy" id="412755"/>
    <lineage>
        <taxon>unclassified sequences</taxon>
        <taxon>metagenomes</taxon>
        <taxon>ecological metagenomes</taxon>
    </lineage>
</organism>
<gene>
    <name evidence="1" type="ORF">S12H4_60455</name>
</gene>
<dbReference type="EMBL" id="BARW01039796">
    <property type="protein sequence ID" value="GAJ22769.1"/>
    <property type="molecule type" value="Genomic_DNA"/>
</dbReference>